<dbReference type="PANTHER" id="PTHR45527">
    <property type="entry name" value="NONRIBOSOMAL PEPTIDE SYNTHETASE"/>
    <property type="match status" value="1"/>
</dbReference>
<keyword evidence="6" id="KW-0597">Phosphoprotein</keyword>
<feature type="domain" description="Carrier" evidence="10">
    <location>
        <begin position="9"/>
        <end position="82"/>
    </location>
</feature>
<dbReference type="NCBIfam" id="TIGR01733">
    <property type="entry name" value="AA-adenyl-dom"/>
    <property type="match status" value="2"/>
</dbReference>
<feature type="region of interest" description="Disordered" evidence="9">
    <location>
        <begin position="2679"/>
        <end position="2722"/>
    </location>
</feature>
<dbReference type="Pfam" id="PF00668">
    <property type="entry name" value="Condensation"/>
    <property type="match status" value="4"/>
</dbReference>
<dbReference type="FunFam" id="3.40.50.12780:FF:000012">
    <property type="entry name" value="Non-ribosomal peptide synthetase"/>
    <property type="match status" value="2"/>
</dbReference>
<feature type="region of interest" description="Disordered" evidence="9">
    <location>
        <begin position="3249"/>
        <end position="3287"/>
    </location>
</feature>
<dbReference type="SUPFAM" id="SSF56801">
    <property type="entry name" value="Acetyl-CoA synthetase-like"/>
    <property type="match status" value="2"/>
</dbReference>
<proteinExistence type="inferred from homology"/>
<dbReference type="GO" id="GO:0016874">
    <property type="term" value="F:ligase activity"/>
    <property type="evidence" value="ECO:0007669"/>
    <property type="project" value="UniProtKB-KW"/>
</dbReference>
<dbReference type="EMBL" id="JAAGOA010000016">
    <property type="protein sequence ID" value="NEE02717.1"/>
    <property type="molecule type" value="Genomic_DNA"/>
</dbReference>
<feature type="domain" description="Carrier" evidence="10">
    <location>
        <begin position="3287"/>
        <end position="3362"/>
    </location>
</feature>
<evidence type="ECO:0000256" key="3">
    <source>
        <dbReference type="ARBA" id="ARBA00007380"/>
    </source>
</evidence>
<dbReference type="InterPro" id="IPR023213">
    <property type="entry name" value="CAT-like_dom_sf"/>
</dbReference>
<dbReference type="CDD" id="cd12114">
    <property type="entry name" value="A_NRPS_TlmIV_like"/>
    <property type="match status" value="1"/>
</dbReference>
<reference evidence="11 12" key="1">
    <citation type="submission" date="2020-02" db="EMBL/GenBank/DDBJ databases">
        <authorList>
            <person name="Li X.-J."/>
            <person name="Han X.-M."/>
        </authorList>
    </citation>
    <scope>NUCLEOTIDE SEQUENCE [LARGE SCALE GENOMIC DNA]</scope>
    <source>
        <strain evidence="11 12">CCTCC AB 2017055</strain>
    </source>
</reference>
<dbReference type="InterPro" id="IPR036736">
    <property type="entry name" value="ACP-like_sf"/>
</dbReference>
<feature type="domain" description="Carrier" evidence="10">
    <location>
        <begin position="2159"/>
        <end position="2234"/>
    </location>
</feature>
<dbReference type="InterPro" id="IPR020806">
    <property type="entry name" value="PKS_PP-bd"/>
</dbReference>
<dbReference type="Gene3D" id="3.30.300.30">
    <property type="match status" value="2"/>
</dbReference>
<dbReference type="GO" id="GO:0031177">
    <property type="term" value="F:phosphopantetheine binding"/>
    <property type="evidence" value="ECO:0007669"/>
    <property type="project" value="InterPro"/>
</dbReference>
<dbReference type="InterPro" id="IPR001242">
    <property type="entry name" value="Condensation_dom"/>
</dbReference>
<accession>A0A6L9SCA8</accession>
<evidence type="ECO:0000256" key="7">
    <source>
        <dbReference type="ARBA" id="ARBA00022598"/>
    </source>
</evidence>
<dbReference type="Gene3D" id="3.40.50.12780">
    <property type="entry name" value="N-terminal domain of ligase-like"/>
    <property type="match status" value="2"/>
</dbReference>
<evidence type="ECO:0000256" key="2">
    <source>
        <dbReference type="ARBA" id="ARBA00005102"/>
    </source>
</evidence>
<dbReference type="InterPro" id="IPR000873">
    <property type="entry name" value="AMP-dep_synth/lig_dom"/>
</dbReference>
<feature type="region of interest" description="Disordered" evidence="9">
    <location>
        <begin position="85"/>
        <end position="115"/>
    </location>
</feature>
<feature type="compositionally biased region" description="Gly residues" evidence="9">
    <location>
        <begin position="2132"/>
        <end position="2143"/>
    </location>
</feature>
<dbReference type="PROSITE" id="PS00012">
    <property type="entry name" value="PHOSPHOPANTETHEINE"/>
    <property type="match status" value="4"/>
</dbReference>
<keyword evidence="5" id="KW-0596">Phosphopantetheine</keyword>
<dbReference type="Gene3D" id="3.30.559.10">
    <property type="entry name" value="Chloramphenicol acetyltransferase-like domain"/>
    <property type="match status" value="4"/>
</dbReference>
<dbReference type="InterPro" id="IPR057737">
    <property type="entry name" value="Condensation_MtbB-like"/>
</dbReference>
<sequence length="3373" mass="367269">MNEQVVSSPISYDDLRAAVSRLAEVPESRVTEDADLLRLGLDSIRLMRLAGWLRRQGVPARFADLSGRETVGEWWELVRAMQSGHDGTGVGENGARGDATGGIEVPGRGESHAGGSVLEPVDESAPFDLAVMQHAFWIGRREGQQLGGVAAHFYTEFDREPNRPGSEFDRESNGGGAGLDPARLEAAVRDLVARHGMLRVRVGDDGRQRIADEPAWTGLRIHDLRGLRAAEVQRRLEEVRDRLSHRVLDIASGDVFDVQLSLLDDGASRMHVNLDMVAADAMSLRTLLADLAALYHGREAELAPLRYSYPRYLAEREPVRRAARDRAAAWWRERLPDLPGAPALPVTADDAGGGPTVTRRHHWLAPDRKQRLAERAHERGLTAASVLATAFAEVVGRWSSSDRFLLNLPVFDREPLHDDVDAIVGDFSSSVLLDVDVSETAAFADRTARIQKDLREAMGHAEYTGVEVLRDLTRAAGGEPVLAPVVFTSALELGELFAPEVQSCFGRPSWIISQGPQVWLDAQATELDGGVLLNWDARDSVFCEGVLDAMFAAYVELVEELLDDGAAWDRPAPSRLPAAQRAVRDRVNDTAGTGRSGLLHERFFRLAAARRNRTALLWGTSGTATSGTMTYGELSRRARRVAALLAARGVRPGDCVGITLPKGPEQVVAVLGVLAAGAAYVPSGVDVPMSRRAQAFHAAGVGVVLTDDAHAARDDWPDGVVPAPMSAAAGHAPVTSIVGVDGEAVMYVLFTSGSTGVPKGVLVPHRAVANTVDAVNDFFGIDGSDRTIALSALDFDLSAYDLFAFLAGGGSVVMLDESQRRDAHAWAELIRNRGVTVVSCVPALLDMLLVAGTEHLPESRLRLVMLGGDWVTVDLPDRLRALVPECRFAGLGGMTEAAIHSTVFEVDRVDPAWRAVPYGVPLANMRCRVADARGRDCPDWVPGELWVSGAGVAHGYQGDPVRTAEKFVEYGGRRWYRTGDLARYWPDGTLEFLGRADHQVKIRGHRIELGEIESHLASHPGVDKAIAAVVDGAVRRLAAAVVLSAGAASPAELREWLADRVPGYMVPEQIQVLDALPITANGKIDRKAVQRVLSAAGDASAQGFEPPSGPVEETVAALWAQLLEVDRVGRRDGFFALGGDSLLATRLMNLLGEAGLGGATLTALFTTPTLADFAATLTPGEQAAQQVLRPDPDHRFEPFPLTEVQRAYWIGRDPKLPLGGVASHFYLELDGAGIDLERLEEAWNRLVRRHEMLRAVVGADGTQRVLPQVPRYRIAVTDGGRRPEDALRELRETTSHHVADTATGPLFAIRAVSYAGDDGRMRHRIGVGLDSIALDGRSVMVLFTEWDALHRDLDASLPTLEMSFRDYVVQVRPDPQRVAAAEEYWRTRLPELPPAPRLPLAVEPDQVAAPRFRRSHALVDAQRWELLAERARRHGITPTAVLLTAYAEVLAAWSGQPDLTVNLTLFDRDDVHPDVNQVIGDFSLLLLVGCRAGTGESFLGTARRVQERLWRDLDHREVSGVRVLRELARRHDATVEAMPVVFTSVLGVGDDASLELSEAFPAPVYGVTQTPQVWLDLKVSQTRAGLAIDWDSVDELFPPGMADAMFAAYVELVEWLTGTEWDSPAPAVLPAGQSAVRDRVNATAGPAPESAPGGGLLHGGFFVRAGQAPDRPALVWDGGELSYRELAAWALRVATWLVDRGVRPGDAVAVSLPKGPGQVAGLLGVLAAGGMYVPVGVDLPPLRRERLVQSSGAVLVLDDLTAAADAAPLAEPVPVDPAQLAYTIFTSGSTGEPKGVQIAHRAAVNTIDDVNTRFGIGPDDRVLAVSAADFDLSVYDMFGLLAAGGAVVLIGEDERRDAQRWVELAHRYRVTVWNTVPALLDMLVTVAETDTGLPESLRLAMVSGDWVGLDLPGRVRTLAPGCRFVALGGATEASIWSNAFEVERVDPAWSSVPYGYPLRNQCFRVVDGRGRDCPDWVPGELWIGGTGVAEGYRGDPERTAEKFVEHDGQRWYRTGDLGRYWPDGTLEFLGRADTQVKVRGHRIELGEVEAALASHPAVAQAVVVAPGERDRKRLAAFVQADEGVAEVLPGFLAQRLPAHAVPGRIVAVDAFPLTANGKVDRAELTRRAGRTGAAGGGRDGTGVGDRDGETNAAGARFEPPSGPLEEALAGLWAELLGVDRVGRTDGFFALGGDSLLATQLVSRLPAAGIAGAELANLFLSPTLAGFAATLAPGQVKNAPAIRPDPEHRHEPFPLTDVQQAYWIGRDPALRLGGVAAQFYVEYEHTDLDVGRLEEAWNRLVARHEMLRAVVDADGTQRILRAVPPFRIRVVDLDPGLPGDVTEAELAAVREQMSRATLDASAWPLFDIRVVRYGDGRARLCTVLDNLIVDGLSILTLFGEWDRLYADLDADLPPIGLSFRDYLLQARPAPAAVERALDYWRDRMADLPPAPRLPLRTDPGGLDAPHFRRRDARLDRSTWQRITEQARRHGLTPSVVVLACYADLIGRWSEQPELTVNLTLFDRQQIHPDIDRVVGDFTSLLLAAYRPEPGESWLARGRRLQEQMWRDLDHRDVSGIHVLRELARRHDATVEAMPVVFTSMLGVDDTLAESIRWPDHTRTRTPQVWLDHQVIERSGELLLSWDSVDELFPAGLIDNMFAEYQAALRGLAEADWETAVVPAVVGGQPGPTQTTRRVNDAGNAGHDGDLQAGEDPRAGEEPPSFESPVGAAEIAVAKLWMELLDVDRVGREDGFFALGGDSLLAARLVSRLRAAGLTGARLANLFASPTLAGFAATLTPGRAETAPEIRADPEHRHEPFPLTDVQQAYWIGRRDDFVLGGIAALFATEREYTDLDVGRLEEAWNRLLARHEMLRAVVAADGTQYVQRDVPRYRIPVVELGPDLDDDQVEAELTGIREEMSRATHDASAWPLFDIRVVRYGDGRARVAVVFDTMIVDGLSMLTLFAEWDRLYADPDAELPPIGLSFRDYVLQSRPDPERLAAAEEYWRTRVPELPPGPRLPVRVRPEQITAPRFRRRQRHIDAASWRILVGQARRHDLTPSAVLLACYAEVLAAWSGQRELTVNLTLFDRRPVHPDIDKVLGDFTSLLLVGHRLDEDDSWLARARRLQQQVWRDLDHRELSGVRILRDLARRDVRLAEAVPVVFTSMLGVDDGLARAVRWPDHASSQTPQVWLDHQAVELADGVLLSWDSVDELFPDGMVDEMFAAYDATLRRLIDTDWALLAAGLPPGVAAAVPDDALSDEGTDAASRGGSARGEPPPAEHASTVPHSSEPPATALERELADLWRDVLGQAPAGRLDNFFALGGDSLAGTRMVSSAVKRYGVDVSLRAFFAAPTVADLARSIDDQLKAAESTEDGII</sequence>
<dbReference type="GO" id="GO:0005737">
    <property type="term" value="C:cytoplasm"/>
    <property type="evidence" value="ECO:0007669"/>
    <property type="project" value="TreeGrafter"/>
</dbReference>
<dbReference type="PANTHER" id="PTHR45527:SF10">
    <property type="entry name" value="PYOCHELIN SYNTHASE PCHF"/>
    <property type="match status" value="1"/>
</dbReference>
<dbReference type="InterPro" id="IPR009081">
    <property type="entry name" value="PP-bd_ACP"/>
</dbReference>
<dbReference type="GO" id="GO:0072330">
    <property type="term" value="P:monocarboxylic acid biosynthetic process"/>
    <property type="evidence" value="ECO:0007669"/>
    <property type="project" value="UniProtKB-ARBA"/>
</dbReference>
<dbReference type="GO" id="GO:0043041">
    <property type="term" value="P:amino acid activation for nonribosomal peptide biosynthetic process"/>
    <property type="evidence" value="ECO:0007669"/>
    <property type="project" value="TreeGrafter"/>
</dbReference>
<evidence type="ECO:0000256" key="9">
    <source>
        <dbReference type="SAM" id="MobiDB-lite"/>
    </source>
</evidence>
<dbReference type="InterPro" id="IPR020845">
    <property type="entry name" value="AMP-binding_CS"/>
</dbReference>
<comment type="cofactor">
    <cofactor evidence="1">
        <name>pantetheine 4'-phosphate</name>
        <dbReference type="ChEBI" id="CHEBI:47942"/>
    </cofactor>
</comment>
<dbReference type="InterPro" id="IPR006162">
    <property type="entry name" value="Ppantetheine_attach_site"/>
</dbReference>
<name>A0A6L9SCA8_9ACTN</name>
<dbReference type="PROSITE" id="PS50075">
    <property type="entry name" value="CARRIER"/>
    <property type="match status" value="5"/>
</dbReference>
<comment type="pathway">
    <text evidence="2">Siderophore biosynthesis; mycobactin biosynthesis.</text>
</comment>
<dbReference type="GO" id="GO:0044550">
    <property type="term" value="P:secondary metabolite biosynthetic process"/>
    <property type="evidence" value="ECO:0007669"/>
    <property type="project" value="TreeGrafter"/>
</dbReference>
<evidence type="ECO:0000256" key="1">
    <source>
        <dbReference type="ARBA" id="ARBA00001957"/>
    </source>
</evidence>
<dbReference type="Proteomes" id="UP000475214">
    <property type="component" value="Unassembled WGS sequence"/>
</dbReference>
<evidence type="ECO:0000259" key="10">
    <source>
        <dbReference type="PROSITE" id="PS50075"/>
    </source>
</evidence>
<dbReference type="RefSeq" id="WP_163741527.1">
    <property type="nucleotide sequence ID" value="NZ_JAAGOA010000016.1"/>
</dbReference>
<dbReference type="FunFam" id="3.30.559.30:FF:000006">
    <property type="entry name" value="Yersiniabactin polyketide/non-ribosomal peptide synthetase"/>
    <property type="match status" value="4"/>
</dbReference>
<feature type="domain" description="Carrier" evidence="10">
    <location>
        <begin position="2722"/>
        <end position="2797"/>
    </location>
</feature>
<comment type="caution">
    <text evidence="11">The sequence shown here is derived from an EMBL/GenBank/DDBJ whole genome shotgun (WGS) entry which is preliminary data.</text>
</comment>
<feature type="compositionally biased region" description="Basic and acidic residues" evidence="9">
    <location>
        <begin position="158"/>
        <end position="172"/>
    </location>
</feature>
<dbReference type="Pfam" id="PF00501">
    <property type="entry name" value="AMP-binding"/>
    <property type="match status" value="2"/>
</dbReference>
<evidence type="ECO:0000256" key="6">
    <source>
        <dbReference type="ARBA" id="ARBA00022553"/>
    </source>
</evidence>
<comment type="similarity">
    <text evidence="3">Belongs to the ATP-dependent AMP-binding enzyme family. MbtB subfamily.</text>
</comment>
<feature type="domain" description="Carrier" evidence="10">
    <location>
        <begin position="1106"/>
        <end position="1181"/>
    </location>
</feature>
<keyword evidence="7" id="KW-0436">Ligase</keyword>
<dbReference type="Gene3D" id="3.30.559.30">
    <property type="entry name" value="Nonribosomal peptide synthetase, condensation domain"/>
    <property type="match status" value="4"/>
</dbReference>
<evidence type="ECO:0000256" key="4">
    <source>
        <dbReference type="ARBA" id="ARBA00016743"/>
    </source>
</evidence>
<keyword evidence="12" id="KW-1185">Reference proteome</keyword>
<feature type="region of interest" description="Disordered" evidence="9">
    <location>
        <begin position="158"/>
        <end position="180"/>
    </location>
</feature>
<feature type="compositionally biased region" description="Low complexity" evidence="9">
    <location>
        <begin position="2679"/>
        <end position="2688"/>
    </location>
</feature>
<dbReference type="FunFam" id="3.30.559.10:FF:000023">
    <property type="entry name" value="Non-ribosomal peptide synthetase"/>
    <property type="match status" value="4"/>
</dbReference>
<dbReference type="InterPro" id="IPR025110">
    <property type="entry name" value="AMP-bd_C"/>
</dbReference>
<dbReference type="FunFam" id="1.10.1200.10:FF:000016">
    <property type="entry name" value="Non-ribosomal peptide synthase"/>
    <property type="match status" value="1"/>
</dbReference>
<evidence type="ECO:0000256" key="5">
    <source>
        <dbReference type="ARBA" id="ARBA00022450"/>
    </source>
</evidence>
<evidence type="ECO:0000313" key="11">
    <source>
        <dbReference type="EMBL" id="NEE02717.1"/>
    </source>
</evidence>
<protein>
    <recommendedName>
        <fullName evidence="4">Phenyloxazoline synthase MbtB</fullName>
    </recommendedName>
    <alternativeName>
        <fullName evidence="8">Mycobactin synthetase protein B</fullName>
    </alternativeName>
</protein>
<dbReference type="InterPro" id="IPR042099">
    <property type="entry name" value="ANL_N_sf"/>
</dbReference>
<evidence type="ECO:0000313" key="12">
    <source>
        <dbReference type="Proteomes" id="UP000475214"/>
    </source>
</evidence>
<dbReference type="SUPFAM" id="SSF52777">
    <property type="entry name" value="CoA-dependent acyltransferases"/>
    <property type="match status" value="8"/>
</dbReference>
<dbReference type="CDD" id="cd19535">
    <property type="entry name" value="Cyc_NRPS"/>
    <property type="match status" value="4"/>
</dbReference>
<dbReference type="Gene3D" id="1.10.1200.10">
    <property type="entry name" value="ACP-like"/>
    <property type="match status" value="5"/>
</dbReference>
<organism evidence="11 12">
    <name type="scientific">Phytoactinopolyspora halotolerans</name>
    <dbReference type="NCBI Taxonomy" id="1981512"/>
    <lineage>
        <taxon>Bacteria</taxon>
        <taxon>Bacillati</taxon>
        <taxon>Actinomycetota</taxon>
        <taxon>Actinomycetes</taxon>
        <taxon>Jiangellales</taxon>
        <taxon>Jiangellaceae</taxon>
        <taxon>Phytoactinopolyspora</taxon>
    </lineage>
</organism>
<gene>
    <name evidence="11" type="ORF">G1H10_21360</name>
</gene>
<evidence type="ECO:0000256" key="8">
    <source>
        <dbReference type="ARBA" id="ARBA00033440"/>
    </source>
</evidence>
<dbReference type="Pfam" id="PF00550">
    <property type="entry name" value="PP-binding"/>
    <property type="match status" value="5"/>
</dbReference>
<dbReference type="PROSITE" id="PS00455">
    <property type="entry name" value="AMP_BINDING"/>
    <property type="match status" value="1"/>
</dbReference>
<dbReference type="InterPro" id="IPR045851">
    <property type="entry name" value="AMP-bd_C_sf"/>
</dbReference>
<dbReference type="SUPFAM" id="SSF47336">
    <property type="entry name" value="ACP-like"/>
    <property type="match status" value="5"/>
</dbReference>
<feature type="region of interest" description="Disordered" evidence="9">
    <location>
        <begin position="2128"/>
        <end position="2160"/>
    </location>
</feature>
<dbReference type="Pfam" id="PF13193">
    <property type="entry name" value="AMP-binding_C"/>
    <property type="match status" value="2"/>
</dbReference>
<dbReference type="GO" id="GO:0008610">
    <property type="term" value="P:lipid biosynthetic process"/>
    <property type="evidence" value="ECO:0007669"/>
    <property type="project" value="UniProtKB-ARBA"/>
</dbReference>
<dbReference type="InterPro" id="IPR010071">
    <property type="entry name" value="AA_adenyl_dom"/>
</dbReference>
<feature type="compositionally biased region" description="Basic and acidic residues" evidence="9">
    <location>
        <begin position="2701"/>
        <end position="2715"/>
    </location>
</feature>
<dbReference type="SMART" id="SM00823">
    <property type="entry name" value="PKS_PP"/>
    <property type="match status" value="5"/>
</dbReference>